<evidence type="ECO:0000256" key="15">
    <source>
        <dbReference type="ARBA" id="ARBA00023136"/>
    </source>
</evidence>
<keyword evidence="14" id="KW-0333">Golgi apparatus</keyword>
<dbReference type="GO" id="GO:0030158">
    <property type="term" value="F:protein xylosyltransferase activity"/>
    <property type="evidence" value="ECO:0007669"/>
    <property type="project" value="UniProtKB-EC"/>
</dbReference>
<feature type="non-terminal residue" evidence="22">
    <location>
        <position position="220"/>
    </location>
</feature>
<keyword evidence="13" id="KW-1133">Transmembrane helix</keyword>
<feature type="chain" id="PRO_5003193528" description="protein xylosyltransferase" evidence="21">
    <location>
        <begin position="24"/>
        <end position="220"/>
    </location>
</feature>
<dbReference type="Pfam" id="PF02485">
    <property type="entry name" value="Branch"/>
    <property type="match status" value="1"/>
</dbReference>
<name>E4YHA0_OIKDI</name>
<evidence type="ECO:0000256" key="21">
    <source>
        <dbReference type="SAM" id="SignalP"/>
    </source>
</evidence>
<gene>
    <name evidence="22" type="ORF">GSOID_T00024912001</name>
</gene>
<evidence type="ECO:0000256" key="14">
    <source>
        <dbReference type="ARBA" id="ARBA00023034"/>
    </source>
</evidence>
<dbReference type="GO" id="GO:0046872">
    <property type="term" value="F:metal ion binding"/>
    <property type="evidence" value="ECO:0007669"/>
    <property type="project" value="UniProtKB-KW"/>
</dbReference>
<evidence type="ECO:0000256" key="12">
    <source>
        <dbReference type="ARBA" id="ARBA00022968"/>
    </source>
</evidence>
<keyword evidence="15" id="KW-0472">Membrane</keyword>
<keyword evidence="17" id="KW-0325">Glycoprotein</keyword>
<dbReference type="PANTHER" id="PTHR46025:SF3">
    <property type="entry name" value="XYLOSYLTRANSFERASE OXT"/>
    <property type="match status" value="1"/>
</dbReference>
<keyword evidence="21" id="KW-0732">Signal</keyword>
<evidence type="ECO:0000256" key="18">
    <source>
        <dbReference type="ARBA" id="ARBA00042865"/>
    </source>
</evidence>
<evidence type="ECO:0000256" key="4">
    <source>
        <dbReference type="ARBA" id="ARBA00005093"/>
    </source>
</evidence>
<dbReference type="UniPathway" id="UPA00755"/>
<reference evidence="22" key="1">
    <citation type="journal article" date="2010" name="Science">
        <title>Plasticity of animal genome architecture unmasked by rapid evolution of a pelagic tunicate.</title>
        <authorList>
            <person name="Denoeud F."/>
            <person name="Henriet S."/>
            <person name="Mungpakdee S."/>
            <person name="Aury J.M."/>
            <person name="Da Silva C."/>
            <person name="Brinkmann H."/>
            <person name="Mikhaleva J."/>
            <person name="Olsen L.C."/>
            <person name="Jubin C."/>
            <person name="Canestro C."/>
            <person name="Bouquet J.M."/>
            <person name="Danks G."/>
            <person name="Poulain J."/>
            <person name="Campsteijn C."/>
            <person name="Adamski M."/>
            <person name="Cross I."/>
            <person name="Yadetie F."/>
            <person name="Muffato M."/>
            <person name="Louis A."/>
            <person name="Butcher S."/>
            <person name="Tsagkogeorga G."/>
            <person name="Konrad A."/>
            <person name="Singh S."/>
            <person name="Jensen M.F."/>
            <person name="Cong E.H."/>
            <person name="Eikeseth-Otteraa H."/>
            <person name="Noel B."/>
            <person name="Anthouard V."/>
            <person name="Porcel B.M."/>
            <person name="Kachouri-Lafond R."/>
            <person name="Nishino A."/>
            <person name="Ugolini M."/>
            <person name="Chourrout P."/>
            <person name="Nishida H."/>
            <person name="Aasland R."/>
            <person name="Huzurbazar S."/>
            <person name="Westhof E."/>
            <person name="Delsuc F."/>
            <person name="Lehrach H."/>
            <person name="Reinhardt R."/>
            <person name="Weissenbach J."/>
            <person name="Roy S.W."/>
            <person name="Artiguenave F."/>
            <person name="Postlethwait J.H."/>
            <person name="Manak J.R."/>
            <person name="Thompson E.M."/>
            <person name="Jaillon O."/>
            <person name="Du Pasquier L."/>
            <person name="Boudinot P."/>
            <person name="Liberles D.A."/>
            <person name="Volff J.N."/>
            <person name="Philippe H."/>
            <person name="Lenhard B."/>
            <person name="Roest Crollius H."/>
            <person name="Wincker P."/>
            <person name="Chourrout D."/>
        </authorList>
    </citation>
    <scope>NUCLEOTIDE SEQUENCE [LARGE SCALE GENOMIC DNA]</scope>
</reference>
<evidence type="ECO:0000256" key="1">
    <source>
        <dbReference type="ARBA" id="ARBA00004323"/>
    </source>
</evidence>
<evidence type="ECO:0000313" key="22">
    <source>
        <dbReference type="EMBL" id="CBY34874.1"/>
    </source>
</evidence>
<evidence type="ECO:0000256" key="8">
    <source>
        <dbReference type="ARBA" id="ARBA00022679"/>
    </source>
</evidence>
<dbReference type="GO" id="GO:0005789">
    <property type="term" value="C:endoplasmic reticulum membrane"/>
    <property type="evidence" value="ECO:0007669"/>
    <property type="project" value="UniProtKB-SubCell"/>
</dbReference>
<evidence type="ECO:0000256" key="16">
    <source>
        <dbReference type="ARBA" id="ARBA00023157"/>
    </source>
</evidence>
<dbReference type="AlphaFoldDB" id="E4YHA0"/>
<comment type="similarity">
    <text evidence="5">Belongs to the glycosyltransferase 14 family. XylT subfamily.</text>
</comment>
<protein>
    <recommendedName>
        <fullName evidence="6">protein xylosyltransferase</fullName>
        <ecNumber evidence="6">2.4.2.26</ecNumber>
    </recommendedName>
    <alternativeName>
        <fullName evidence="18">Peptide O-xylosyltransferase</fullName>
    </alternativeName>
</protein>
<keyword evidence="10" id="KW-0479">Metal-binding</keyword>
<evidence type="ECO:0000256" key="13">
    <source>
        <dbReference type="ARBA" id="ARBA00022989"/>
    </source>
</evidence>
<dbReference type="PANTHER" id="PTHR46025">
    <property type="entry name" value="XYLOSYLTRANSFERASE OXT"/>
    <property type="match status" value="1"/>
</dbReference>
<keyword evidence="16" id="KW-1015">Disulfide bond</keyword>
<keyword evidence="12" id="KW-0735">Signal-anchor</keyword>
<evidence type="ECO:0000256" key="11">
    <source>
        <dbReference type="ARBA" id="ARBA00022824"/>
    </source>
</evidence>
<keyword evidence="11" id="KW-0256">Endoplasmic reticulum</keyword>
<comment type="pathway">
    <text evidence="3">Glycan metabolism; chondroitin sulfate biosynthesis.</text>
</comment>
<evidence type="ECO:0000256" key="3">
    <source>
        <dbReference type="ARBA" id="ARBA00004840"/>
    </source>
</evidence>
<evidence type="ECO:0000256" key="5">
    <source>
        <dbReference type="ARBA" id="ARBA00010195"/>
    </source>
</evidence>
<evidence type="ECO:0000256" key="6">
    <source>
        <dbReference type="ARBA" id="ARBA00011972"/>
    </source>
</evidence>
<keyword evidence="7" id="KW-0328">Glycosyltransferase</keyword>
<evidence type="ECO:0000256" key="17">
    <source>
        <dbReference type="ARBA" id="ARBA00023180"/>
    </source>
</evidence>
<dbReference type="GO" id="GO:0000139">
    <property type="term" value="C:Golgi membrane"/>
    <property type="evidence" value="ECO:0007669"/>
    <property type="project" value="UniProtKB-SubCell"/>
</dbReference>
<comment type="catalytic activity">
    <reaction evidence="19">
        <text>UDP-alpha-D-xylose + L-seryl-[protein] = 3-O-(beta-D-xylosyl)-L-seryl-[protein] + UDP + H(+)</text>
        <dbReference type="Rhea" id="RHEA:50192"/>
        <dbReference type="Rhea" id="RHEA-COMP:9863"/>
        <dbReference type="Rhea" id="RHEA-COMP:12567"/>
        <dbReference type="ChEBI" id="CHEBI:15378"/>
        <dbReference type="ChEBI" id="CHEBI:29999"/>
        <dbReference type="ChEBI" id="CHEBI:57632"/>
        <dbReference type="ChEBI" id="CHEBI:58223"/>
        <dbReference type="ChEBI" id="CHEBI:132085"/>
        <dbReference type="EC" id="2.4.2.26"/>
    </reaction>
</comment>
<evidence type="ECO:0000256" key="9">
    <source>
        <dbReference type="ARBA" id="ARBA00022692"/>
    </source>
</evidence>
<feature type="region of interest" description="Disordered" evidence="20">
    <location>
        <begin position="33"/>
        <end position="58"/>
    </location>
</feature>
<keyword evidence="9" id="KW-0812">Transmembrane</keyword>
<proteinExistence type="inferred from homology"/>
<evidence type="ECO:0000256" key="19">
    <source>
        <dbReference type="ARBA" id="ARBA00047847"/>
    </source>
</evidence>
<evidence type="ECO:0000256" key="2">
    <source>
        <dbReference type="ARBA" id="ARBA00004648"/>
    </source>
</evidence>
<feature type="signal peptide" evidence="21">
    <location>
        <begin position="1"/>
        <end position="23"/>
    </location>
</feature>
<accession>E4YHA0</accession>
<keyword evidence="8" id="KW-0808">Transferase</keyword>
<dbReference type="EC" id="2.4.2.26" evidence="6"/>
<dbReference type="UniPathway" id="UPA00756"/>
<evidence type="ECO:0000256" key="10">
    <source>
        <dbReference type="ARBA" id="ARBA00022723"/>
    </source>
</evidence>
<feature type="compositionally biased region" description="Basic and acidic residues" evidence="20">
    <location>
        <begin position="34"/>
        <end position="43"/>
    </location>
</feature>
<dbReference type="InterPro" id="IPR003406">
    <property type="entry name" value="Glyco_trans_14"/>
</dbReference>
<sequence length="220" mass="25556">MRFRWRRLLLGLVLIFISLQLWALIQLDPNSLNENDRSKRANEPRSTQKPAQAQVPDRADVKAPENLFKVDENLCEVTHNDAKSAIQRASDECKPKIHKSYCDHKAGMLLPSRIERTCPHAKRFVAQAPAVTTKNPDAKIRICYFLIVHGRSLRQIKRLVKNIYHTDHVLYFHVDSRSHWLHSELKKLTLEYPNIFLADWRETPIWGGTSLLTTIFRGLT</sequence>
<dbReference type="InterPro" id="IPR043538">
    <property type="entry name" value="XYLT"/>
</dbReference>
<evidence type="ECO:0000256" key="20">
    <source>
        <dbReference type="SAM" id="MobiDB-lite"/>
    </source>
</evidence>
<comment type="subcellular location">
    <subcellularLocation>
        <location evidence="2">Endoplasmic reticulum membrane</location>
        <topology evidence="2">Single-pass type II membrane protein</topology>
    </subcellularLocation>
    <subcellularLocation>
        <location evidence="1">Golgi apparatus membrane</location>
        <topology evidence="1">Single-pass type II membrane protein</topology>
    </subcellularLocation>
</comment>
<dbReference type="EMBL" id="FN654555">
    <property type="protein sequence ID" value="CBY34874.1"/>
    <property type="molecule type" value="Genomic_DNA"/>
</dbReference>
<evidence type="ECO:0000256" key="7">
    <source>
        <dbReference type="ARBA" id="ARBA00022676"/>
    </source>
</evidence>
<organism evidence="22">
    <name type="scientific">Oikopleura dioica</name>
    <name type="common">Tunicate</name>
    <dbReference type="NCBI Taxonomy" id="34765"/>
    <lineage>
        <taxon>Eukaryota</taxon>
        <taxon>Metazoa</taxon>
        <taxon>Chordata</taxon>
        <taxon>Tunicata</taxon>
        <taxon>Appendicularia</taxon>
        <taxon>Copelata</taxon>
        <taxon>Oikopleuridae</taxon>
        <taxon>Oikopleura</taxon>
    </lineage>
</organism>
<dbReference type="GO" id="GO:0050650">
    <property type="term" value="P:chondroitin sulfate proteoglycan biosynthetic process"/>
    <property type="evidence" value="ECO:0007669"/>
    <property type="project" value="TreeGrafter"/>
</dbReference>
<dbReference type="GO" id="GO:0015012">
    <property type="term" value="P:heparan sulfate proteoglycan biosynthetic process"/>
    <property type="evidence" value="ECO:0007669"/>
    <property type="project" value="UniProtKB-UniPathway"/>
</dbReference>
<comment type="pathway">
    <text evidence="4">Glycan metabolism; heparan sulfate biosynthesis.</text>
</comment>
<dbReference type="Proteomes" id="UP000011014">
    <property type="component" value="Unassembled WGS sequence"/>
</dbReference>